<gene>
    <name evidence="18" type="primary">ND4</name>
</gene>
<evidence type="ECO:0000256" key="2">
    <source>
        <dbReference type="ARBA" id="ARBA00009025"/>
    </source>
</evidence>
<dbReference type="EMBL" id="MH536512">
    <property type="protein sequence ID" value="AYH51406.1"/>
    <property type="molecule type" value="Genomic_DNA"/>
</dbReference>
<feature type="transmembrane region" description="Helical" evidence="16">
    <location>
        <begin position="294"/>
        <end position="316"/>
    </location>
</feature>
<feature type="transmembrane region" description="Helical" evidence="16">
    <location>
        <begin position="132"/>
        <end position="154"/>
    </location>
</feature>
<feature type="transmembrane region" description="Helical" evidence="16">
    <location>
        <begin position="7"/>
        <end position="28"/>
    </location>
</feature>
<comment type="function">
    <text evidence="16">Core subunit of the mitochondrial membrane respiratory chain NADH dehydrogenase (Complex I) which catalyzes electron transfer from NADH through the respiratory chain, using ubiquinone as an electron acceptor. Essential for the catalytic activity and assembly of complex I.</text>
</comment>
<evidence type="ECO:0000256" key="7">
    <source>
        <dbReference type="ARBA" id="ARBA00022692"/>
    </source>
</evidence>
<dbReference type="GO" id="GO:0048039">
    <property type="term" value="F:ubiquinone binding"/>
    <property type="evidence" value="ECO:0007669"/>
    <property type="project" value="TreeGrafter"/>
</dbReference>
<reference evidence="18" key="1">
    <citation type="journal article" date="2018" name="Int. J. Parasitol.">
        <title>Validity of the Diplostomoidea and Diplostomida (Digenea, Platyhelminthes) upheld in phylogenomic analysis.</title>
        <authorList>
            <person name="Locke S.A."/>
            <person name="Van Dam A."/>
            <person name="Caffara M."/>
            <person name="Pinto H.A."/>
            <person name="Lopez-Hernandez D."/>
            <person name="Blanar C.A."/>
        </authorList>
    </citation>
    <scope>NUCLEOTIDE SEQUENCE</scope>
    <source>
        <strain evidence="18">P.Ah.MTL.X.3</strain>
    </source>
</reference>
<feature type="domain" description="NADH:quinone oxidoreductase/Mrp antiporter transmembrane" evidence="17">
    <location>
        <begin position="97"/>
        <end position="380"/>
    </location>
</feature>
<feature type="transmembrane region" description="Helical" evidence="16">
    <location>
        <begin position="209"/>
        <end position="234"/>
    </location>
</feature>
<keyword evidence="13 16" id="KW-0496">Mitochondrion</keyword>
<keyword evidence="8" id="KW-1278">Translocase</keyword>
<dbReference type="InterPro" id="IPR003918">
    <property type="entry name" value="NADH_UbQ_OxRdtase"/>
</dbReference>
<evidence type="ECO:0000256" key="8">
    <source>
        <dbReference type="ARBA" id="ARBA00022967"/>
    </source>
</evidence>
<dbReference type="AlphaFoldDB" id="A0A6J3YMH1"/>
<dbReference type="PRINTS" id="PR01437">
    <property type="entry name" value="NUOXDRDTASE4"/>
</dbReference>
<dbReference type="GO" id="GO:0008137">
    <property type="term" value="F:NADH dehydrogenase (ubiquinone) activity"/>
    <property type="evidence" value="ECO:0007669"/>
    <property type="project" value="UniProtKB-UniRule"/>
</dbReference>
<comment type="catalytic activity">
    <reaction evidence="15 16">
        <text>a ubiquinone + NADH + 5 H(+)(in) = a ubiquinol + NAD(+) + 4 H(+)(out)</text>
        <dbReference type="Rhea" id="RHEA:29091"/>
        <dbReference type="Rhea" id="RHEA-COMP:9565"/>
        <dbReference type="Rhea" id="RHEA-COMP:9566"/>
        <dbReference type="ChEBI" id="CHEBI:15378"/>
        <dbReference type="ChEBI" id="CHEBI:16389"/>
        <dbReference type="ChEBI" id="CHEBI:17976"/>
        <dbReference type="ChEBI" id="CHEBI:57540"/>
        <dbReference type="ChEBI" id="CHEBI:57945"/>
        <dbReference type="EC" id="7.1.1.2"/>
    </reaction>
</comment>
<feature type="transmembrane region" description="Helical" evidence="16">
    <location>
        <begin position="166"/>
        <end position="188"/>
    </location>
</feature>
<evidence type="ECO:0000259" key="17">
    <source>
        <dbReference type="Pfam" id="PF00361"/>
    </source>
</evidence>
<evidence type="ECO:0000256" key="5">
    <source>
        <dbReference type="ARBA" id="ARBA00022448"/>
    </source>
</evidence>
<geneLocation type="mitochondrion" evidence="18"/>
<protein>
    <recommendedName>
        <fullName evidence="4 16">NADH-ubiquinone oxidoreductase chain 4</fullName>
        <ecNumber evidence="3 16">7.1.1.2</ecNumber>
    </recommendedName>
</protein>
<evidence type="ECO:0000313" key="18">
    <source>
        <dbReference type="EMBL" id="AYH51406.1"/>
    </source>
</evidence>
<proteinExistence type="inferred from homology"/>
<dbReference type="PANTHER" id="PTHR43507">
    <property type="entry name" value="NADH-UBIQUINONE OXIDOREDUCTASE CHAIN 4"/>
    <property type="match status" value="1"/>
</dbReference>
<name>A0A6J3YMH1_9TREM</name>
<evidence type="ECO:0000256" key="1">
    <source>
        <dbReference type="ARBA" id="ARBA00004225"/>
    </source>
</evidence>
<evidence type="ECO:0000256" key="6">
    <source>
        <dbReference type="ARBA" id="ARBA00022660"/>
    </source>
</evidence>
<keyword evidence="7 16" id="KW-0812">Transmembrane</keyword>
<keyword evidence="10 16" id="KW-1133">Transmembrane helix</keyword>
<feature type="transmembrane region" description="Helical" evidence="16">
    <location>
        <begin position="80"/>
        <end position="97"/>
    </location>
</feature>
<comment type="subcellular location">
    <subcellularLocation>
        <location evidence="1 16">Mitochondrion membrane</location>
        <topology evidence="1 16">Multi-pass membrane protein</topology>
    </subcellularLocation>
</comment>
<keyword evidence="11 16" id="KW-0520">NAD</keyword>
<dbReference type="Pfam" id="PF00361">
    <property type="entry name" value="Proton_antipo_M"/>
    <property type="match status" value="1"/>
</dbReference>
<keyword evidence="12 16" id="KW-0830">Ubiquinone</keyword>
<evidence type="ECO:0000256" key="15">
    <source>
        <dbReference type="ARBA" id="ARBA00049551"/>
    </source>
</evidence>
<dbReference type="EC" id="7.1.1.2" evidence="3 16"/>
<evidence type="ECO:0000256" key="3">
    <source>
        <dbReference type="ARBA" id="ARBA00012944"/>
    </source>
</evidence>
<evidence type="ECO:0000256" key="10">
    <source>
        <dbReference type="ARBA" id="ARBA00022989"/>
    </source>
</evidence>
<evidence type="ECO:0000256" key="4">
    <source>
        <dbReference type="ARBA" id="ARBA00021006"/>
    </source>
</evidence>
<evidence type="ECO:0000256" key="9">
    <source>
        <dbReference type="ARBA" id="ARBA00022982"/>
    </source>
</evidence>
<dbReference type="GO" id="GO:0031966">
    <property type="term" value="C:mitochondrial membrane"/>
    <property type="evidence" value="ECO:0007669"/>
    <property type="project" value="UniProtKB-SubCell"/>
</dbReference>
<organism evidence="18">
    <name type="scientific">Posthodiplostomum centrarchi</name>
    <dbReference type="NCBI Taxonomy" id="1954244"/>
    <lineage>
        <taxon>Eukaryota</taxon>
        <taxon>Metazoa</taxon>
        <taxon>Spiralia</taxon>
        <taxon>Lophotrochozoa</taxon>
        <taxon>Platyhelminthes</taxon>
        <taxon>Trematoda</taxon>
        <taxon>Digenea</taxon>
        <taxon>Diplostomida</taxon>
        <taxon>Diplostomoidea</taxon>
        <taxon>Diplostomidae</taxon>
        <taxon>Posthodiplostomum</taxon>
    </lineage>
</organism>
<comment type="similarity">
    <text evidence="2 16">Belongs to the complex I subunit 4 family.</text>
</comment>
<evidence type="ECO:0000256" key="12">
    <source>
        <dbReference type="ARBA" id="ARBA00023075"/>
    </source>
</evidence>
<evidence type="ECO:0000256" key="13">
    <source>
        <dbReference type="ARBA" id="ARBA00023128"/>
    </source>
</evidence>
<feature type="transmembrane region" description="Helical" evidence="16">
    <location>
        <begin position="371"/>
        <end position="393"/>
    </location>
</feature>
<sequence>MKVKEFSWYSWVIVVLVLGSLFLLFFFGSNSMSSEFGVVNLKSQFNTYFVLDFVGFSLSLIAIFLALAILFFFNVLSSCSVNFVLLSLISAVLSFNANHAFVFWWFYEMSIISLLYLLIVESPYSERYIAGWYLSGYVVLTSLPMLLCIVYFVVSHGSWNIGEWQMHGNAGISFSGEVMILLSILFVTKIPLPPFHVWLPIVHAEATSVVSVCLSGYIMKLGLLGVVRFCWWVAPDVVFNLTYVGVVFLLSLLFFMIASWELDGKRWLAFLSLSHIVVCIVCLNSAFFNNGGLFLVYSLGHGLSAGLVFVLLWWGYELSGSRNWLILKSVLGGSNMFRFLYTGCLCTAASLPPVLNFFVEINILNSVGVSSVLLFYVFCFYLFLSSLIPLFLVGISLSRQFCHTVNTTNSVVQWNLFIFFILTWSFIIFIYM</sequence>
<accession>A0A6J3YMH1</accession>
<dbReference type="GO" id="GO:0042773">
    <property type="term" value="P:ATP synthesis coupled electron transport"/>
    <property type="evidence" value="ECO:0007669"/>
    <property type="project" value="InterPro"/>
</dbReference>
<dbReference type="GO" id="GO:0015990">
    <property type="term" value="P:electron transport coupled proton transport"/>
    <property type="evidence" value="ECO:0007669"/>
    <property type="project" value="TreeGrafter"/>
</dbReference>
<feature type="transmembrane region" description="Helical" evidence="16">
    <location>
        <begin position="337"/>
        <end position="359"/>
    </location>
</feature>
<evidence type="ECO:0000256" key="16">
    <source>
        <dbReference type="RuleBase" id="RU003297"/>
    </source>
</evidence>
<dbReference type="InterPro" id="IPR001750">
    <property type="entry name" value="ND/Mrp_TM"/>
</dbReference>
<feature type="transmembrane region" description="Helical" evidence="16">
    <location>
        <begin position="414"/>
        <end position="431"/>
    </location>
</feature>
<feature type="transmembrane region" description="Helical" evidence="16">
    <location>
        <begin position="240"/>
        <end position="260"/>
    </location>
</feature>
<keyword evidence="9 16" id="KW-0249">Electron transport</keyword>
<evidence type="ECO:0000256" key="11">
    <source>
        <dbReference type="ARBA" id="ARBA00023027"/>
    </source>
</evidence>
<feature type="transmembrane region" description="Helical" evidence="16">
    <location>
        <begin position="267"/>
        <end position="288"/>
    </location>
</feature>
<keyword evidence="5 16" id="KW-0813">Transport</keyword>
<feature type="transmembrane region" description="Helical" evidence="16">
    <location>
        <begin position="48"/>
        <end position="73"/>
    </location>
</feature>
<dbReference type="GO" id="GO:0003954">
    <property type="term" value="F:NADH dehydrogenase activity"/>
    <property type="evidence" value="ECO:0007669"/>
    <property type="project" value="TreeGrafter"/>
</dbReference>
<keyword evidence="6 16" id="KW-0679">Respiratory chain</keyword>
<dbReference type="PANTHER" id="PTHR43507:SF20">
    <property type="entry name" value="NADH-UBIQUINONE OXIDOREDUCTASE CHAIN 4"/>
    <property type="match status" value="1"/>
</dbReference>
<evidence type="ECO:0000256" key="14">
    <source>
        <dbReference type="ARBA" id="ARBA00023136"/>
    </source>
</evidence>
<keyword evidence="14 16" id="KW-0472">Membrane</keyword>